<dbReference type="Proteomes" id="UP000249829">
    <property type="component" value="Unassembled WGS sequence"/>
</dbReference>
<feature type="compositionally biased region" description="Low complexity" evidence="1">
    <location>
        <begin position="78"/>
        <end position="101"/>
    </location>
</feature>
<organism evidence="2 3">
    <name type="scientific">Aspergillus violaceofuscus (strain CBS 115571)</name>
    <dbReference type="NCBI Taxonomy" id="1450538"/>
    <lineage>
        <taxon>Eukaryota</taxon>
        <taxon>Fungi</taxon>
        <taxon>Dikarya</taxon>
        <taxon>Ascomycota</taxon>
        <taxon>Pezizomycotina</taxon>
        <taxon>Eurotiomycetes</taxon>
        <taxon>Eurotiomycetidae</taxon>
        <taxon>Eurotiales</taxon>
        <taxon>Aspergillaceae</taxon>
        <taxon>Aspergillus</taxon>
    </lineage>
</organism>
<keyword evidence="3" id="KW-1185">Reference proteome</keyword>
<evidence type="ECO:0000256" key="1">
    <source>
        <dbReference type="SAM" id="MobiDB-lite"/>
    </source>
</evidence>
<sequence length="155" mass="16543">MASAASPATPTRMPPCTWARRWARRTTTRTRASSPTPTARSSPRCRSASTPGRRSPPCCPTPSTCTAARTPARPSPAAPRSRCATPARISSPRPTAPTASAARMIPSSMPRGTALVTLIAPFKGGDCWVGWDLECAVAFARVFVVYLSIYGQRRL</sequence>
<protein>
    <submittedName>
        <fullName evidence="2">Uncharacterized protein</fullName>
    </submittedName>
</protein>
<evidence type="ECO:0000313" key="2">
    <source>
        <dbReference type="EMBL" id="PYI24212.1"/>
    </source>
</evidence>
<proteinExistence type="predicted"/>
<dbReference type="AlphaFoldDB" id="A0A2V5HNN7"/>
<accession>A0A2V5HNN7</accession>
<gene>
    <name evidence="2" type="ORF">BO99DRAFT_129727</name>
</gene>
<reference evidence="2 3" key="1">
    <citation type="submission" date="2018-02" db="EMBL/GenBank/DDBJ databases">
        <title>The genomes of Aspergillus section Nigri reveals drivers in fungal speciation.</title>
        <authorList>
            <consortium name="DOE Joint Genome Institute"/>
            <person name="Vesth T.C."/>
            <person name="Nybo J."/>
            <person name="Theobald S."/>
            <person name="Brandl J."/>
            <person name="Frisvad J.C."/>
            <person name="Nielsen K.F."/>
            <person name="Lyhne E.K."/>
            <person name="Kogle M.E."/>
            <person name="Kuo A."/>
            <person name="Riley R."/>
            <person name="Clum A."/>
            <person name="Nolan M."/>
            <person name="Lipzen A."/>
            <person name="Salamov A."/>
            <person name="Henrissat B."/>
            <person name="Wiebenga A."/>
            <person name="De vries R.P."/>
            <person name="Grigoriev I.V."/>
            <person name="Mortensen U.H."/>
            <person name="Andersen M.R."/>
            <person name="Baker S.E."/>
        </authorList>
    </citation>
    <scope>NUCLEOTIDE SEQUENCE [LARGE SCALE GENOMIC DNA]</scope>
    <source>
        <strain evidence="2 3">CBS 115571</strain>
    </source>
</reference>
<name>A0A2V5HNN7_ASPV1</name>
<feature type="compositionally biased region" description="Low complexity" evidence="1">
    <location>
        <begin position="29"/>
        <end position="72"/>
    </location>
</feature>
<dbReference type="EMBL" id="KZ825103">
    <property type="protein sequence ID" value="PYI24212.1"/>
    <property type="molecule type" value="Genomic_DNA"/>
</dbReference>
<evidence type="ECO:0000313" key="3">
    <source>
        <dbReference type="Proteomes" id="UP000249829"/>
    </source>
</evidence>
<feature type="region of interest" description="Disordered" evidence="1">
    <location>
        <begin position="1"/>
        <end position="101"/>
    </location>
</feature>